<keyword evidence="1" id="KW-0472">Membrane</keyword>
<reference evidence="3" key="1">
    <citation type="journal article" date="2019" name="Int. J. Syst. Evol. Microbiol.">
        <title>The Global Catalogue of Microorganisms (GCM) 10K type strain sequencing project: providing services to taxonomists for standard genome sequencing and annotation.</title>
        <authorList>
            <consortium name="The Broad Institute Genomics Platform"/>
            <consortium name="The Broad Institute Genome Sequencing Center for Infectious Disease"/>
            <person name="Wu L."/>
            <person name="Ma J."/>
        </authorList>
    </citation>
    <scope>NUCLEOTIDE SEQUENCE [LARGE SCALE GENOMIC DNA]</scope>
    <source>
        <strain evidence="3">KCTC 42217</strain>
    </source>
</reference>
<accession>A0ABW4ZHZ0</accession>
<dbReference type="RefSeq" id="WP_255900125.1">
    <property type="nucleotide sequence ID" value="NZ_JAFMZO010000001.1"/>
</dbReference>
<evidence type="ECO:0000256" key="1">
    <source>
        <dbReference type="SAM" id="Phobius"/>
    </source>
</evidence>
<sequence length="177" mass="20006">MDTLTNFIIDVLKFVLAGTAVVYIAWQIIKPELQKANQSGLLDLKKASLETTLPLRLQAYERLALFIERINPSNMLVRVHVAGTTVREIQQFLISEIRTEHQHNITQQLYVSSQAWAVINRIKEDTISLINNTAAGLSPEASSVELSKVILTHLANLDENPYDAGLMLLKHDMQHFF</sequence>
<keyword evidence="1" id="KW-0812">Transmembrane</keyword>
<protein>
    <submittedName>
        <fullName evidence="2">Uncharacterized protein</fullName>
    </submittedName>
</protein>
<proteinExistence type="predicted"/>
<gene>
    <name evidence="2" type="ORF">ACFSJU_01820</name>
</gene>
<dbReference type="Proteomes" id="UP001597387">
    <property type="component" value="Unassembled WGS sequence"/>
</dbReference>
<dbReference type="EMBL" id="JBHUHZ010000001">
    <property type="protein sequence ID" value="MFD2161107.1"/>
    <property type="molecule type" value="Genomic_DNA"/>
</dbReference>
<feature type="transmembrane region" description="Helical" evidence="1">
    <location>
        <begin position="6"/>
        <end position="26"/>
    </location>
</feature>
<evidence type="ECO:0000313" key="3">
    <source>
        <dbReference type="Proteomes" id="UP001597387"/>
    </source>
</evidence>
<keyword evidence="3" id="KW-1185">Reference proteome</keyword>
<dbReference type="Pfam" id="PF25589">
    <property type="entry name" value="DUF7935"/>
    <property type="match status" value="1"/>
</dbReference>
<organism evidence="2 3">
    <name type="scientific">Paradesertivirga mongoliensis</name>
    <dbReference type="NCBI Taxonomy" id="2100740"/>
    <lineage>
        <taxon>Bacteria</taxon>
        <taxon>Pseudomonadati</taxon>
        <taxon>Bacteroidota</taxon>
        <taxon>Sphingobacteriia</taxon>
        <taxon>Sphingobacteriales</taxon>
        <taxon>Sphingobacteriaceae</taxon>
        <taxon>Paradesertivirga</taxon>
    </lineage>
</organism>
<keyword evidence="1" id="KW-1133">Transmembrane helix</keyword>
<name>A0ABW4ZHZ0_9SPHI</name>
<dbReference type="InterPro" id="IPR057695">
    <property type="entry name" value="DUF7935"/>
</dbReference>
<comment type="caution">
    <text evidence="2">The sequence shown here is derived from an EMBL/GenBank/DDBJ whole genome shotgun (WGS) entry which is preliminary data.</text>
</comment>
<evidence type="ECO:0000313" key="2">
    <source>
        <dbReference type="EMBL" id="MFD2161107.1"/>
    </source>
</evidence>